<organism evidence="7 8">
    <name type="scientific">Aquisphaera giovannonii</name>
    <dbReference type="NCBI Taxonomy" id="406548"/>
    <lineage>
        <taxon>Bacteria</taxon>
        <taxon>Pseudomonadati</taxon>
        <taxon>Planctomycetota</taxon>
        <taxon>Planctomycetia</taxon>
        <taxon>Isosphaerales</taxon>
        <taxon>Isosphaeraceae</taxon>
        <taxon>Aquisphaera</taxon>
    </lineage>
</organism>
<evidence type="ECO:0000313" key="8">
    <source>
        <dbReference type="Proteomes" id="UP000324233"/>
    </source>
</evidence>
<evidence type="ECO:0000256" key="4">
    <source>
        <dbReference type="ARBA" id="ARBA00023136"/>
    </source>
</evidence>
<dbReference type="PANTHER" id="PTHR30168:SF0">
    <property type="entry name" value="INNER MEMBRANE PROTEIN"/>
    <property type="match status" value="1"/>
</dbReference>
<evidence type="ECO:0000313" key="7">
    <source>
        <dbReference type="EMBL" id="QEH32900.1"/>
    </source>
</evidence>
<evidence type="ECO:0000256" key="3">
    <source>
        <dbReference type="ARBA" id="ARBA00022989"/>
    </source>
</evidence>
<dbReference type="KEGG" id="agv:OJF2_13850"/>
<dbReference type="GO" id="GO:0016020">
    <property type="term" value="C:membrane"/>
    <property type="evidence" value="ECO:0007669"/>
    <property type="project" value="UniProtKB-SubCell"/>
</dbReference>
<keyword evidence="3 6" id="KW-1133">Transmembrane helix</keyword>
<proteinExistence type="predicted"/>
<dbReference type="RefSeq" id="WP_148592423.1">
    <property type="nucleotide sequence ID" value="NZ_CP042997.1"/>
</dbReference>
<gene>
    <name evidence="7" type="ORF">OJF2_13850</name>
</gene>
<keyword evidence="2 6" id="KW-0812">Transmembrane</keyword>
<sequence>MRLDEERESENVEDRRALSGPMVIGGGLGTIILVLLASFITGADPRALLQQIGQRQQQQQQAPAKDGKVEETAEEKANRILATKTLALTEDVWTELFAKKGARYEPTTMVLFRDQVQSGCGNASSGMGPFYCPMDKKVYIDLAFYDELARRFKAPGQFAQAYVIAHEVGHHVQDLLGISEKVQRLQQQAGKEEANALSVRLELQADYFAGVWAHHAHEMKNILEQGDIESGLNAASRIGDDTLQKQTQGYANPDTFTHGSSAQRVRWFRKGLQSGDMDGGDTFNASDL</sequence>
<dbReference type="PANTHER" id="PTHR30168">
    <property type="entry name" value="PUTATIVE MEMBRANE PROTEIN YPFJ"/>
    <property type="match status" value="1"/>
</dbReference>
<evidence type="ECO:0000256" key="5">
    <source>
        <dbReference type="SAM" id="MobiDB-lite"/>
    </source>
</evidence>
<keyword evidence="8" id="KW-1185">Reference proteome</keyword>
<evidence type="ECO:0000256" key="2">
    <source>
        <dbReference type="ARBA" id="ARBA00022692"/>
    </source>
</evidence>
<protein>
    <submittedName>
        <fullName evidence="7">Neutral zinc metallopeptidase</fullName>
    </submittedName>
</protein>
<accession>A0A5B9VZ17</accession>
<dbReference type="AlphaFoldDB" id="A0A5B9VZ17"/>
<dbReference type="SUPFAM" id="SSF55486">
    <property type="entry name" value="Metalloproteases ('zincins'), catalytic domain"/>
    <property type="match status" value="1"/>
</dbReference>
<feature type="transmembrane region" description="Helical" evidence="6">
    <location>
        <begin position="21"/>
        <end position="40"/>
    </location>
</feature>
<comment type="subcellular location">
    <subcellularLocation>
        <location evidence="1">Membrane</location>
        <topology evidence="1">Single-pass membrane protein</topology>
    </subcellularLocation>
</comment>
<reference evidence="7 8" key="1">
    <citation type="submission" date="2019-08" db="EMBL/GenBank/DDBJ databases">
        <title>Deep-cultivation of Planctomycetes and their phenomic and genomic characterization uncovers novel biology.</title>
        <authorList>
            <person name="Wiegand S."/>
            <person name="Jogler M."/>
            <person name="Boedeker C."/>
            <person name="Pinto D."/>
            <person name="Vollmers J."/>
            <person name="Rivas-Marin E."/>
            <person name="Kohn T."/>
            <person name="Peeters S.H."/>
            <person name="Heuer A."/>
            <person name="Rast P."/>
            <person name="Oberbeckmann S."/>
            <person name="Bunk B."/>
            <person name="Jeske O."/>
            <person name="Meyerdierks A."/>
            <person name="Storesund J.E."/>
            <person name="Kallscheuer N."/>
            <person name="Luecker S."/>
            <person name="Lage O.M."/>
            <person name="Pohl T."/>
            <person name="Merkel B.J."/>
            <person name="Hornburger P."/>
            <person name="Mueller R.-W."/>
            <person name="Bruemmer F."/>
            <person name="Labrenz M."/>
            <person name="Spormann A.M."/>
            <person name="Op den Camp H."/>
            <person name="Overmann J."/>
            <person name="Amann R."/>
            <person name="Jetten M.S.M."/>
            <person name="Mascher T."/>
            <person name="Medema M.H."/>
            <person name="Devos D.P."/>
            <person name="Kaster A.-K."/>
            <person name="Ovreas L."/>
            <person name="Rohde M."/>
            <person name="Galperin M.Y."/>
            <person name="Jogler C."/>
        </authorList>
    </citation>
    <scope>NUCLEOTIDE SEQUENCE [LARGE SCALE GENOMIC DNA]</scope>
    <source>
        <strain evidence="7 8">OJF2</strain>
    </source>
</reference>
<evidence type="ECO:0000256" key="1">
    <source>
        <dbReference type="ARBA" id="ARBA00004167"/>
    </source>
</evidence>
<keyword evidence="4 6" id="KW-0472">Membrane</keyword>
<dbReference type="InterPro" id="IPR007343">
    <property type="entry name" value="Uncharacterised_pept_Zn_put"/>
</dbReference>
<feature type="region of interest" description="Disordered" evidence="5">
    <location>
        <begin position="54"/>
        <end position="73"/>
    </location>
</feature>
<evidence type="ECO:0000256" key="6">
    <source>
        <dbReference type="SAM" id="Phobius"/>
    </source>
</evidence>
<dbReference type="EMBL" id="CP042997">
    <property type="protein sequence ID" value="QEH32900.1"/>
    <property type="molecule type" value="Genomic_DNA"/>
</dbReference>
<dbReference type="Proteomes" id="UP000324233">
    <property type="component" value="Chromosome"/>
</dbReference>
<dbReference type="OrthoDB" id="9774900at2"/>
<dbReference type="Pfam" id="PF04228">
    <property type="entry name" value="Zn_peptidase"/>
    <property type="match status" value="1"/>
</dbReference>
<name>A0A5B9VZ17_9BACT</name>